<dbReference type="SUPFAM" id="SSF54292">
    <property type="entry name" value="2Fe-2S ferredoxin-like"/>
    <property type="match status" value="1"/>
</dbReference>
<feature type="non-terminal residue" evidence="1">
    <location>
        <position position="1"/>
    </location>
</feature>
<comment type="caution">
    <text evidence="1">The sequence shown here is derived from an EMBL/GenBank/DDBJ whole genome shotgun (WGS) entry which is preliminary data.</text>
</comment>
<dbReference type="AlphaFoldDB" id="K2M9K1"/>
<dbReference type="eggNOG" id="COG1018">
    <property type="taxonomic scope" value="Bacteria"/>
</dbReference>
<accession>K2M9K1</accession>
<reference evidence="1 2" key="1">
    <citation type="journal article" date="2012" name="J. Bacteriol.">
        <title>Genome Sequence of Nitratireductor pacificus Type Strain pht-3B.</title>
        <authorList>
            <person name="Lai Q."/>
            <person name="Li G."/>
            <person name="Shao Z."/>
        </authorList>
    </citation>
    <scope>NUCLEOTIDE SEQUENCE [LARGE SCALE GENOMIC DNA]</scope>
    <source>
        <strain evidence="2">pht-3B</strain>
    </source>
</reference>
<organism evidence="1 2">
    <name type="scientific">Nitratireductor pacificus pht-3B</name>
    <dbReference type="NCBI Taxonomy" id="391937"/>
    <lineage>
        <taxon>Bacteria</taxon>
        <taxon>Pseudomonadati</taxon>
        <taxon>Pseudomonadota</taxon>
        <taxon>Alphaproteobacteria</taxon>
        <taxon>Hyphomicrobiales</taxon>
        <taxon>Phyllobacteriaceae</taxon>
        <taxon>Nitratireductor</taxon>
    </lineage>
</organism>
<proteinExistence type="predicted"/>
<gene>
    <name evidence="1" type="ORF">NA2_17272</name>
</gene>
<dbReference type="InterPro" id="IPR036010">
    <property type="entry name" value="2Fe-2S_ferredoxin-like_sf"/>
</dbReference>
<evidence type="ECO:0000313" key="1">
    <source>
        <dbReference type="EMBL" id="EKF17665.1"/>
    </source>
</evidence>
<sequence>CSEGICGVPLIDGDVKHRDFVLSNKERAERMLLCCSRAAAKDSELVIDL</sequence>
<dbReference type="Proteomes" id="UP000006786">
    <property type="component" value="Unassembled WGS sequence"/>
</dbReference>
<dbReference type="EMBL" id="AMRM01000021">
    <property type="protein sequence ID" value="EKF17665.1"/>
    <property type="molecule type" value="Genomic_DNA"/>
</dbReference>
<name>K2M9K1_9HYPH</name>
<protein>
    <submittedName>
        <fullName evidence="1">Oxidoreductase</fullName>
    </submittedName>
</protein>
<dbReference type="Gene3D" id="3.10.20.30">
    <property type="match status" value="1"/>
</dbReference>
<dbReference type="GO" id="GO:0051536">
    <property type="term" value="F:iron-sulfur cluster binding"/>
    <property type="evidence" value="ECO:0007669"/>
    <property type="project" value="InterPro"/>
</dbReference>
<dbReference type="PATRIC" id="fig|391937.3.peg.3550"/>
<evidence type="ECO:0000313" key="2">
    <source>
        <dbReference type="Proteomes" id="UP000006786"/>
    </source>
</evidence>
<dbReference type="OrthoDB" id="9792185at2"/>
<keyword evidence="2" id="KW-1185">Reference proteome</keyword>
<dbReference type="InterPro" id="IPR012675">
    <property type="entry name" value="Beta-grasp_dom_sf"/>
</dbReference>